<accession>A0AAV6ZRC6</accession>
<reference evidence="1" key="1">
    <citation type="thesis" date="2020" institute="ProQuest LLC" country="789 East Eisenhower Parkway, Ann Arbor, MI, USA">
        <title>Comparative Genomics and Chromosome Evolution.</title>
        <authorList>
            <person name="Mudd A.B."/>
        </authorList>
    </citation>
    <scope>NUCLEOTIDE SEQUENCE</scope>
    <source>
        <strain evidence="1">237g6f4</strain>
        <tissue evidence="1">Blood</tissue>
    </source>
</reference>
<name>A0AAV6ZRC6_ENGPU</name>
<organism evidence="1 2">
    <name type="scientific">Engystomops pustulosus</name>
    <name type="common">Tungara frog</name>
    <name type="synonym">Physalaemus pustulosus</name>
    <dbReference type="NCBI Taxonomy" id="76066"/>
    <lineage>
        <taxon>Eukaryota</taxon>
        <taxon>Metazoa</taxon>
        <taxon>Chordata</taxon>
        <taxon>Craniata</taxon>
        <taxon>Vertebrata</taxon>
        <taxon>Euteleostomi</taxon>
        <taxon>Amphibia</taxon>
        <taxon>Batrachia</taxon>
        <taxon>Anura</taxon>
        <taxon>Neobatrachia</taxon>
        <taxon>Hyloidea</taxon>
        <taxon>Leptodactylidae</taxon>
        <taxon>Leiuperinae</taxon>
        <taxon>Engystomops</taxon>
    </lineage>
</organism>
<protein>
    <submittedName>
        <fullName evidence="1">Uncharacterized protein</fullName>
    </submittedName>
</protein>
<evidence type="ECO:0000313" key="1">
    <source>
        <dbReference type="EMBL" id="KAG8548813.1"/>
    </source>
</evidence>
<dbReference type="EMBL" id="WNYA01000318">
    <property type="protein sequence ID" value="KAG8548813.1"/>
    <property type="molecule type" value="Genomic_DNA"/>
</dbReference>
<dbReference type="Proteomes" id="UP000824782">
    <property type="component" value="Unassembled WGS sequence"/>
</dbReference>
<dbReference type="AlphaFoldDB" id="A0AAV6ZRC6"/>
<comment type="caution">
    <text evidence="1">The sequence shown here is derived from an EMBL/GenBank/DDBJ whole genome shotgun (WGS) entry which is preliminary data.</text>
</comment>
<gene>
    <name evidence="1" type="ORF">GDO81_024074</name>
</gene>
<sequence>MDILRSYQLGDLSHGLGCSSLGFNSRLVTRPHILLRSSVRRAHQGSGESSGGAGSNQILHPRNLKIWIWENWATLVFFEYFFKVFFIRIM</sequence>
<proteinExistence type="predicted"/>
<keyword evidence="2" id="KW-1185">Reference proteome</keyword>
<evidence type="ECO:0000313" key="2">
    <source>
        <dbReference type="Proteomes" id="UP000824782"/>
    </source>
</evidence>